<gene>
    <name evidence="2" type="ORF">SAMN05443639_120112</name>
</gene>
<keyword evidence="1" id="KW-0812">Transmembrane</keyword>
<dbReference type="AlphaFoldDB" id="A0A1I0L6M7"/>
<dbReference type="Proteomes" id="UP000199181">
    <property type="component" value="Unassembled WGS sequence"/>
</dbReference>
<reference evidence="3" key="1">
    <citation type="submission" date="2016-10" db="EMBL/GenBank/DDBJ databases">
        <authorList>
            <person name="Varghese N."/>
            <person name="Submissions S."/>
        </authorList>
    </citation>
    <scope>NUCLEOTIDE SEQUENCE [LARGE SCALE GENOMIC DNA]</scope>
    <source>
        <strain evidence="3">DSM 16858</strain>
    </source>
</reference>
<evidence type="ECO:0000313" key="2">
    <source>
        <dbReference type="EMBL" id="SEU35530.1"/>
    </source>
</evidence>
<name>A0A1I0L6M7_9BACT</name>
<proteinExistence type="predicted"/>
<evidence type="ECO:0000256" key="1">
    <source>
        <dbReference type="SAM" id="Phobius"/>
    </source>
</evidence>
<dbReference type="Pfam" id="PF14412">
    <property type="entry name" value="AHH"/>
    <property type="match status" value="1"/>
</dbReference>
<feature type="transmembrane region" description="Helical" evidence="1">
    <location>
        <begin position="186"/>
        <end position="219"/>
    </location>
</feature>
<accession>A0A1I0L6M7</accession>
<dbReference type="EMBL" id="FOIJ01000020">
    <property type="protein sequence ID" value="SEU35530.1"/>
    <property type="molecule type" value="Genomic_DNA"/>
</dbReference>
<evidence type="ECO:0000313" key="3">
    <source>
        <dbReference type="Proteomes" id="UP000199181"/>
    </source>
</evidence>
<dbReference type="RefSeq" id="WP_093525359.1">
    <property type="nucleotide sequence ID" value="NZ_FOIJ01000020.1"/>
</dbReference>
<dbReference type="InterPro" id="IPR032871">
    <property type="entry name" value="AHH_dom_containing"/>
</dbReference>
<keyword evidence="3" id="KW-1185">Reference proteome</keyword>
<organism evidence="2 3">
    <name type="scientific">Stigmatella erecta</name>
    <dbReference type="NCBI Taxonomy" id="83460"/>
    <lineage>
        <taxon>Bacteria</taxon>
        <taxon>Pseudomonadati</taxon>
        <taxon>Myxococcota</taxon>
        <taxon>Myxococcia</taxon>
        <taxon>Myxococcales</taxon>
        <taxon>Cystobacterineae</taxon>
        <taxon>Archangiaceae</taxon>
        <taxon>Stigmatella</taxon>
    </lineage>
</organism>
<protein>
    <submittedName>
        <fullName evidence="2">A nuclease family of the HNH/ENDO VII superfamily with conserved AHH</fullName>
    </submittedName>
</protein>
<keyword evidence="1" id="KW-0472">Membrane</keyword>
<sequence>MLPWRMLWKAEALFLALLVGCASGPRIPVLEDTGQGKAVIHVPRSADLQPVELKEAEFQQTVRRLAREVRLTGTPRQTAELAFQMDPQSGHYLYLQRDRKLVPAGGEPWDGTLTKEDLALAERYRLWCQSAYNSYGDCLGGALVAGHYLDMQGRYVWALAMSKSPVLDEMKKALGELVEFHALMSAALWTLGSMLLILLLNPVAPALVAVLGVGMLLYVGYDTLRNLVTGWAELTGTAKVATTFEEIREAGERFGRTIGRESARAFALLLVAAIGSTAQRFAAKVPTLPGSAQVAMQAEGEAGIWLPALGTVEELAFSAEGVSITLPANAVAMAARPSRGKGPCVETHHIATICNDKSTARGGTWTPRFRQIFAKAGMSMDDPANKMPLSGHFGPHPERYHQFVYEELDDATATCRTVVECREGLTRALKALAKEIATPGTELNQLVTRSLPR</sequence>
<keyword evidence="1" id="KW-1133">Transmembrane helix</keyword>